<feature type="region of interest" description="Disordered" evidence="1">
    <location>
        <begin position="125"/>
        <end position="157"/>
    </location>
</feature>
<dbReference type="EMBL" id="ASPP01010764">
    <property type="protein sequence ID" value="ETO22404.1"/>
    <property type="molecule type" value="Genomic_DNA"/>
</dbReference>
<evidence type="ECO:0000313" key="2">
    <source>
        <dbReference type="EMBL" id="ETO22404.1"/>
    </source>
</evidence>
<feature type="compositionally biased region" description="Polar residues" evidence="1">
    <location>
        <begin position="68"/>
        <end position="85"/>
    </location>
</feature>
<feature type="region of interest" description="Disordered" evidence="1">
    <location>
        <begin position="63"/>
        <end position="106"/>
    </location>
</feature>
<evidence type="ECO:0000313" key="3">
    <source>
        <dbReference type="Proteomes" id="UP000023152"/>
    </source>
</evidence>
<dbReference type="Proteomes" id="UP000023152">
    <property type="component" value="Unassembled WGS sequence"/>
</dbReference>
<accession>X6N9K2</accession>
<name>X6N9K2_RETFI</name>
<reference evidence="2 3" key="1">
    <citation type="journal article" date="2013" name="Curr. Biol.">
        <title>The Genome of the Foraminiferan Reticulomyxa filosa.</title>
        <authorList>
            <person name="Glockner G."/>
            <person name="Hulsmann N."/>
            <person name="Schleicher M."/>
            <person name="Noegel A.A."/>
            <person name="Eichinger L."/>
            <person name="Gallinger C."/>
            <person name="Pawlowski J."/>
            <person name="Sierra R."/>
            <person name="Euteneuer U."/>
            <person name="Pillet L."/>
            <person name="Moustafa A."/>
            <person name="Platzer M."/>
            <person name="Groth M."/>
            <person name="Szafranski K."/>
            <person name="Schliwa M."/>
        </authorList>
    </citation>
    <scope>NUCLEOTIDE SEQUENCE [LARGE SCALE GENOMIC DNA]</scope>
</reference>
<feature type="compositionally biased region" description="Basic and acidic residues" evidence="1">
    <location>
        <begin position="125"/>
        <end position="144"/>
    </location>
</feature>
<proteinExistence type="predicted"/>
<dbReference type="AlphaFoldDB" id="X6N9K2"/>
<organism evidence="2 3">
    <name type="scientific">Reticulomyxa filosa</name>
    <dbReference type="NCBI Taxonomy" id="46433"/>
    <lineage>
        <taxon>Eukaryota</taxon>
        <taxon>Sar</taxon>
        <taxon>Rhizaria</taxon>
        <taxon>Retaria</taxon>
        <taxon>Foraminifera</taxon>
        <taxon>Monothalamids</taxon>
        <taxon>Reticulomyxidae</taxon>
        <taxon>Reticulomyxa</taxon>
    </lineage>
</organism>
<keyword evidence="3" id="KW-1185">Reference proteome</keyword>
<gene>
    <name evidence="2" type="ORF">RFI_14797</name>
</gene>
<evidence type="ECO:0000256" key="1">
    <source>
        <dbReference type="SAM" id="MobiDB-lite"/>
    </source>
</evidence>
<protein>
    <submittedName>
        <fullName evidence="2">Uncharacterized protein</fullName>
    </submittedName>
</protein>
<comment type="caution">
    <text evidence="2">The sequence shown here is derived from an EMBL/GenBank/DDBJ whole genome shotgun (WGS) entry which is preliminary data.</text>
</comment>
<sequence length="448" mass="52510">MSHCCRWRKFFVQNNCKNACTRCKRCCASCKRCCASCKRCCASCKRGKERKKDSDDILLIGKEGGTMTEDSSTKANNSITDTNDSQAERPYNRKKQQAIGARTRKKDGSCDESVELEMVVVNSMKDEKNRKEEEKSQVQEKLQSKQENTSESPPPMGVIEQDRTFTEAEQVEVLPENETMWEKGFIVQVLKDDKYMVRHRKNFNGDYSYNMFKAQQIRLPTTKWKNNGPSQLDDIVKDVMEVLLDGPESNNNETSDRNTQSQPLNVMLAMCNTWCDTDLYSDLLYRDNPESFHMGADFFTSRMLGVNVMQFLYPNKYRWKVHCFWCYPSSQRRDPVWMVRDTVHHHLVTDTANNCYNNWIPRNKIKTAPVIIVQVFCDYCNVEMLEHDYSFRCSEYKHDICLKCFHTLYREHNNLLRILTDLLQRRLNSDCIFEIVCYTVGHILKFDT</sequence>